<dbReference type="RefSeq" id="WP_146660357.1">
    <property type="nucleotide sequence ID" value="NZ_CP019791.1"/>
</dbReference>
<keyword evidence="1" id="KW-0812">Transmembrane</keyword>
<proteinExistence type="predicted"/>
<dbReference type="AlphaFoldDB" id="A0A1U9NJ58"/>
<dbReference type="KEGG" id="alus:STSP2_01007"/>
<feature type="transmembrane region" description="Helical" evidence="1">
    <location>
        <begin position="12"/>
        <end position="30"/>
    </location>
</feature>
<keyword evidence="3" id="KW-1185">Reference proteome</keyword>
<feature type="transmembrane region" description="Helical" evidence="1">
    <location>
        <begin position="51"/>
        <end position="72"/>
    </location>
</feature>
<organism evidence="2 3">
    <name type="scientific">Anaerohalosphaera lusitana</name>
    <dbReference type="NCBI Taxonomy" id="1936003"/>
    <lineage>
        <taxon>Bacteria</taxon>
        <taxon>Pseudomonadati</taxon>
        <taxon>Planctomycetota</taxon>
        <taxon>Phycisphaerae</taxon>
        <taxon>Sedimentisphaerales</taxon>
        <taxon>Anaerohalosphaeraceae</taxon>
        <taxon>Anaerohalosphaera</taxon>
    </lineage>
</organism>
<evidence type="ECO:0000313" key="2">
    <source>
        <dbReference type="EMBL" id="AQT67855.1"/>
    </source>
</evidence>
<evidence type="ECO:0000256" key="1">
    <source>
        <dbReference type="SAM" id="Phobius"/>
    </source>
</evidence>
<dbReference type="InterPro" id="IPR021320">
    <property type="entry name" value="DUF2905"/>
</dbReference>
<protein>
    <recommendedName>
        <fullName evidence="4">DUF2905 domain-containing protein</fullName>
    </recommendedName>
</protein>
<dbReference type="Pfam" id="PF11146">
    <property type="entry name" value="DUF2905"/>
    <property type="match status" value="1"/>
</dbReference>
<dbReference type="Proteomes" id="UP000189674">
    <property type="component" value="Chromosome"/>
</dbReference>
<dbReference type="PANTHER" id="PTHR36443:SF1">
    <property type="entry name" value="BSR5223 PROTEIN"/>
    <property type="match status" value="1"/>
</dbReference>
<keyword evidence="1" id="KW-1133">Transmembrane helix</keyword>
<dbReference type="PANTHER" id="PTHR36443">
    <property type="entry name" value="BSR5223 PROTEIN"/>
    <property type="match status" value="1"/>
</dbReference>
<dbReference type="EMBL" id="CP019791">
    <property type="protein sequence ID" value="AQT67855.1"/>
    <property type="molecule type" value="Genomic_DNA"/>
</dbReference>
<evidence type="ECO:0000313" key="3">
    <source>
        <dbReference type="Proteomes" id="UP000189674"/>
    </source>
</evidence>
<reference evidence="3" key="1">
    <citation type="submission" date="2017-02" db="EMBL/GenBank/DDBJ databases">
        <title>Comparative genomics and description of representatives of a novel lineage of planctomycetes thriving in anoxic sediments.</title>
        <authorList>
            <person name="Spring S."/>
            <person name="Bunk B."/>
            <person name="Sproer C."/>
        </authorList>
    </citation>
    <scope>NUCLEOTIDE SEQUENCE [LARGE SCALE GENOMIC DNA]</scope>
    <source>
        <strain evidence="3">ST-NAGAB-D1</strain>
    </source>
</reference>
<keyword evidence="1" id="KW-0472">Membrane</keyword>
<dbReference type="STRING" id="1936003.STSP2_01007"/>
<sequence>MENFNPQQLGKLLLIIAAFIALLGLAMILLPRLGLFKLPGDIFIDRKNFKFYFPLATSIILSIILTAIFWLINHFSK</sequence>
<evidence type="ECO:0008006" key="4">
    <source>
        <dbReference type="Google" id="ProtNLM"/>
    </source>
</evidence>
<name>A0A1U9NJ58_9BACT</name>
<gene>
    <name evidence="2" type="ORF">STSP2_01007</name>
</gene>
<accession>A0A1U9NJ58</accession>